<feature type="region of interest" description="Disordered" evidence="1">
    <location>
        <begin position="1"/>
        <end position="27"/>
    </location>
</feature>
<name>A0A4S4N3U4_9APHY</name>
<keyword evidence="4" id="KW-1185">Reference proteome</keyword>
<dbReference type="EMBL" id="SGPM01000004">
    <property type="protein sequence ID" value="THH33689.1"/>
    <property type="molecule type" value="Genomic_DNA"/>
</dbReference>
<keyword evidence="2" id="KW-0812">Transmembrane</keyword>
<evidence type="ECO:0000313" key="3">
    <source>
        <dbReference type="EMBL" id="THH33689.1"/>
    </source>
</evidence>
<evidence type="ECO:0000313" key="4">
    <source>
        <dbReference type="Proteomes" id="UP000308730"/>
    </source>
</evidence>
<dbReference type="AlphaFoldDB" id="A0A4S4N3U4"/>
<gene>
    <name evidence="3" type="ORF">EUX98_g619</name>
</gene>
<protein>
    <submittedName>
        <fullName evidence="3">Uncharacterized protein</fullName>
    </submittedName>
</protein>
<dbReference type="Proteomes" id="UP000308730">
    <property type="component" value="Unassembled WGS sequence"/>
</dbReference>
<keyword evidence="2" id="KW-0472">Membrane</keyword>
<feature type="transmembrane region" description="Helical" evidence="2">
    <location>
        <begin position="33"/>
        <end position="54"/>
    </location>
</feature>
<evidence type="ECO:0000256" key="1">
    <source>
        <dbReference type="SAM" id="MobiDB-lite"/>
    </source>
</evidence>
<evidence type="ECO:0000256" key="2">
    <source>
        <dbReference type="SAM" id="Phobius"/>
    </source>
</evidence>
<keyword evidence="2" id="KW-1133">Transmembrane helix</keyword>
<organism evidence="3 4">
    <name type="scientific">Antrodiella citrinella</name>
    <dbReference type="NCBI Taxonomy" id="2447956"/>
    <lineage>
        <taxon>Eukaryota</taxon>
        <taxon>Fungi</taxon>
        <taxon>Dikarya</taxon>
        <taxon>Basidiomycota</taxon>
        <taxon>Agaricomycotina</taxon>
        <taxon>Agaricomycetes</taxon>
        <taxon>Polyporales</taxon>
        <taxon>Steccherinaceae</taxon>
        <taxon>Antrodiella</taxon>
    </lineage>
</organism>
<dbReference type="OrthoDB" id="3232130at2759"/>
<feature type="region of interest" description="Disordered" evidence="1">
    <location>
        <begin position="210"/>
        <end position="229"/>
    </location>
</feature>
<reference evidence="3 4" key="1">
    <citation type="submission" date="2019-02" db="EMBL/GenBank/DDBJ databases">
        <title>Genome sequencing of the rare red list fungi Antrodiella citrinella (Flaviporus citrinellus).</title>
        <authorList>
            <person name="Buettner E."/>
            <person name="Kellner H."/>
        </authorList>
    </citation>
    <scope>NUCLEOTIDE SEQUENCE [LARGE SCALE GENOMIC DNA]</scope>
    <source>
        <strain evidence="3 4">DSM 108506</strain>
    </source>
</reference>
<proteinExistence type="predicted"/>
<feature type="compositionally biased region" description="Low complexity" evidence="1">
    <location>
        <begin position="218"/>
        <end position="229"/>
    </location>
</feature>
<accession>A0A4S4N3U4</accession>
<comment type="caution">
    <text evidence="3">The sequence shown here is derived from an EMBL/GenBank/DDBJ whole genome shotgun (WGS) entry which is preliminary data.</text>
</comment>
<sequence>MSTFPTHRKDEFPPPPPPPSPISTRPAYPTSPLTHIFILTSVLVPIALVPYLAVRRHLLRLHTQMARMNETNVMLQRDLKAALTEASVRREEQERVKVLVEGMRRDVEGMRRGVERKGVEGEGVRRVVKDLWEEKQRTRLQLREVGKSLADVAAFMHEVEIQQGLANRPNDGRGIERIRQLAYKLFDSLQKGGLKTEAESVKVDNIEETKVKGKRTSESSSSNASECKP</sequence>